<dbReference type="Pfam" id="PF07727">
    <property type="entry name" value="RVT_2"/>
    <property type="match status" value="1"/>
</dbReference>
<name>A0A438ICZ0_VITVI</name>
<sequence length="398" mass="45191">MGFKTKPNPDGLICKHKARLVVKGYAQQYGVDYQETLLLWQDICRATRWGCGSRQEDYVYLLRKALYGLKKAPRAWYETMDKHLTRLGFVRSQSEATLYVKTDDVQILIVSLYVDDMLVTGNQLVLIQSFKDEMNKVFEMTNLGVMKFMHSPSDKHFSAAKRVLRYIKGAIALGVQFSKICRKWFELLGYSDSDWEGCVDDSRSTLGYIHKDFTNGKSLLGSNLKNFASRSAKKILAFVTAFAVFMTVVILTFALTVMHVKIPKFRLASIEVENINFSSSSIYPSFSMRFDAGLAIKNMNFGNYKYEDSTITLAYRGTKVGEALVSEGRANTRSTEEIELAVDVTLRNVSSNTIMASDINTRILTLTSHGRQHGEVHLLKVFKKKKSPQMNCTININW</sequence>
<dbReference type="EMBL" id="QGNW01000120">
    <property type="protein sequence ID" value="RVW94534.1"/>
    <property type="molecule type" value="Genomic_DNA"/>
</dbReference>
<keyword evidence="3" id="KW-0812">Transmembrane</keyword>
<dbReference type="Gene3D" id="2.60.40.1820">
    <property type="match status" value="1"/>
</dbReference>
<comment type="caution">
    <text evidence="5">The sequence shown here is derived from an EMBL/GenBank/DDBJ whole genome shotgun (WGS) entry which is preliminary data.</text>
</comment>
<dbReference type="PANTHER" id="PTHR31234">
    <property type="entry name" value="LATE EMBRYOGENESIS ABUNDANT (LEA) HYDROXYPROLINE-RICH GLYCOPROTEIN FAMILY"/>
    <property type="match status" value="1"/>
</dbReference>
<keyword evidence="3" id="KW-1133">Transmembrane helix</keyword>
<protein>
    <submittedName>
        <fullName evidence="5">Retrovirus-related Pol polyprotein from transposon RE2</fullName>
    </submittedName>
</protein>
<evidence type="ECO:0000256" key="2">
    <source>
        <dbReference type="ARBA" id="ARBA00023136"/>
    </source>
</evidence>
<comment type="subcellular location">
    <subcellularLocation>
        <location evidence="1">Membrane</location>
    </subcellularLocation>
</comment>
<keyword evidence="2 3" id="KW-0472">Membrane</keyword>
<feature type="transmembrane region" description="Helical" evidence="3">
    <location>
        <begin position="235"/>
        <end position="257"/>
    </location>
</feature>
<dbReference type="PANTHER" id="PTHR31234:SF65">
    <property type="entry name" value="LATE EMBRYOGENESIS ABUNDANT PROTEIN, LEA_2 SUBGROUP"/>
    <property type="match status" value="1"/>
</dbReference>
<dbReference type="InterPro" id="IPR043502">
    <property type="entry name" value="DNA/RNA_pol_sf"/>
</dbReference>
<gene>
    <name evidence="5" type="primary">RE2_934</name>
    <name evidence="5" type="ORF">CK203_030795</name>
</gene>
<evidence type="ECO:0000256" key="1">
    <source>
        <dbReference type="ARBA" id="ARBA00004370"/>
    </source>
</evidence>
<evidence type="ECO:0000259" key="4">
    <source>
        <dbReference type="Pfam" id="PF07727"/>
    </source>
</evidence>
<evidence type="ECO:0000256" key="3">
    <source>
        <dbReference type="SAM" id="Phobius"/>
    </source>
</evidence>
<dbReference type="AlphaFoldDB" id="A0A438ICZ0"/>
<evidence type="ECO:0000313" key="5">
    <source>
        <dbReference type="EMBL" id="RVW94534.1"/>
    </source>
</evidence>
<feature type="domain" description="Reverse transcriptase Ty1/copia-type" evidence="4">
    <location>
        <begin position="55"/>
        <end position="148"/>
    </location>
</feature>
<dbReference type="InterPro" id="IPR044839">
    <property type="entry name" value="NDR1-like"/>
</dbReference>
<accession>A0A438ICZ0</accession>
<reference evidence="5 6" key="1">
    <citation type="journal article" date="2018" name="PLoS Genet.">
        <title>Population sequencing reveals clonal diversity and ancestral inbreeding in the grapevine cultivar Chardonnay.</title>
        <authorList>
            <person name="Roach M.J."/>
            <person name="Johnson D.L."/>
            <person name="Bohlmann J."/>
            <person name="van Vuuren H.J."/>
            <person name="Jones S.J."/>
            <person name="Pretorius I.S."/>
            <person name="Schmidt S.A."/>
            <person name="Borneman A.R."/>
        </authorList>
    </citation>
    <scope>NUCLEOTIDE SEQUENCE [LARGE SCALE GENOMIC DNA]</scope>
    <source>
        <strain evidence="6">cv. Chardonnay</strain>
        <tissue evidence="5">Leaf</tissue>
    </source>
</reference>
<organism evidence="5 6">
    <name type="scientific">Vitis vinifera</name>
    <name type="common">Grape</name>
    <dbReference type="NCBI Taxonomy" id="29760"/>
    <lineage>
        <taxon>Eukaryota</taxon>
        <taxon>Viridiplantae</taxon>
        <taxon>Streptophyta</taxon>
        <taxon>Embryophyta</taxon>
        <taxon>Tracheophyta</taxon>
        <taxon>Spermatophyta</taxon>
        <taxon>Magnoliopsida</taxon>
        <taxon>eudicotyledons</taxon>
        <taxon>Gunneridae</taxon>
        <taxon>Pentapetalae</taxon>
        <taxon>rosids</taxon>
        <taxon>Vitales</taxon>
        <taxon>Vitaceae</taxon>
        <taxon>Viteae</taxon>
        <taxon>Vitis</taxon>
    </lineage>
</organism>
<dbReference type="SUPFAM" id="SSF56672">
    <property type="entry name" value="DNA/RNA polymerases"/>
    <property type="match status" value="1"/>
</dbReference>
<proteinExistence type="predicted"/>
<dbReference type="InterPro" id="IPR013103">
    <property type="entry name" value="RVT_2"/>
</dbReference>
<dbReference type="Proteomes" id="UP000288805">
    <property type="component" value="Unassembled WGS sequence"/>
</dbReference>
<evidence type="ECO:0000313" key="6">
    <source>
        <dbReference type="Proteomes" id="UP000288805"/>
    </source>
</evidence>
<dbReference type="GO" id="GO:0098542">
    <property type="term" value="P:defense response to other organism"/>
    <property type="evidence" value="ECO:0007669"/>
    <property type="project" value="InterPro"/>
</dbReference>
<dbReference type="GO" id="GO:0016020">
    <property type="term" value="C:membrane"/>
    <property type="evidence" value="ECO:0007669"/>
    <property type="project" value="UniProtKB-SubCell"/>
</dbReference>